<dbReference type="InterPro" id="IPR015797">
    <property type="entry name" value="NUDIX_hydrolase-like_dom_sf"/>
</dbReference>
<dbReference type="SUPFAM" id="SSF55811">
    <property type="entry name" value="Nudix"/>
    <property type="match status" value="1"/>
</dbReference>
<evidence type="ECO:0000256" key="5">
    <source>
        <dbReference type="ARBA" id="ARBA00022842"/>
    </source>
</evidence>
<evidence type="ECO:0000259" key="7">
    <source>
        <dbReference type="PROSITE" id="PS51462"/>
    </source>
</evidence>
<comment type="cofactor">
    <cofactor evidence="2">
        <name>Mg(2+)</name>
        <dbReference type="ChEBI" id="CHEBI:18420"/>
    </cofactor>
</comment>
<reference evidence="8 9" key="1">
    <citation type="submission" date="2024-02" db="EMBL/GenBank/DDBJ databases">
        <title>De novo assembly and annotation of 12 fungi associated with fruit tree decline syndrome in Ontario, Canada.</title>
        <authorList>
            <person name="Sulman M."/>
            <person name="Ellouze W."/>
            <person name="Ilyukhin E."/>
        </authorList>
    </citation>
    <scope>NUCLEOTIDE SEQUENCE [LARGE SCALE GENOMIC DNA]</scope>
    <source>
        <strain evidence="8 9">M42-189</strain>
    </source>
</reference>
<keyword evidence="9" id="KW-1185">Reference proteome</keyword>
<dbReference type="InterPro" id="IPR000086">
    <property type="entry name" value="NUDIX_hydrolase_dom"/>
</dbReference>
<keyword evidence="3" id="KW-0479">Metal-binding</keyword>
<dbReference type="PROSITE" id="PS51462">
    <property type="entry name" value="NUDIX"/>
    <property type="match status" value="1"/>
</dbReference>
<dbReference type="InterPro" id="IPR039121">
    <property type="entry name" value="NUDT19"/>
</dbReference>
<evidence type="ECO:0000256" key="3">
    <source>
        <dbReference type="ARBA" id="ARBA00022723"/>
    </source>
</evidence>
<sequence>MSSPADHRPLKKVPKTPPVPIPSASVLVISPTNQVLLLHRVRTASSFSSAHVFPGGALSPEHDGPIPSITDTDPDQPTYRLAAIRETFEESGILLAKKDGKLFTDISDAEREEGRKAVHAGKILFPDLLAKWGCEADVQSLVPFTRWITPPNVKKRFSTQMYLYFLPLGSTSPGNPKSKSRTETPIIDEVEDADIVIPHPTHDGGIEHTAARFLPPNKWIDLANQNRIILFPPQFFLTWHLSTFLAPTVTSPSSPVPSIGELQRERDRLVQWLGSEDAAFSKAIISPVVLGKGDYGEDKQDGVGGVDRDTAVLRLDYPGPELDKEGVKGTMRKWVVTTKFKKEGPRDVRVVERGRILGGEKGRL</sequence>
<evidence type="ECO:0000256" key="2">
    <source>
        <dbReference type="ARBA" id="ARBA00001946"/>
    </source>
</evidence>
<dbReference type="PANTHER" id="PTHR12318:SF0">
    <property type="entry name" value="ACYL-COENZYME A DIPHOSPHATASE NUDT19"/>
    <property type="match status" value="1"/>
</dbReference>
<evidence type="ECO:0000256" key="6">
    <source>
        <dbReference type="ARBA" id="ARBA00023211"/>
    </source>
</evidence>
<feature type="domain" description="Nudix hydrolase" evidence="7">
    <location>
        <begin position="19"/>
        <end position="237"/>
    </location>
</feature>
<dbReference type="CDD" id="cd18870">
    <property type="entry name" value="NUDIX_AcylCoAdiphos_Nudt19"/>
    <property type="match status" value="1"/>
</dbReference>
<evidence type="ECO:0000256" key="4">
    <source>
        <dbReference type="ARBA" id="ARBA00022801"/>
    </source>
</evidence>
<proteinExistence type="predicted"/>
<dbReference type="EMBL" id="JAKJXO020000012">
    <property type="protein sequence ID" value="KAL1597732.1"/>
    <property type="molecule type" value="Genomic_DNA"/>
</dbReference>
<comment type="caution">
    <text evidence="8">The sequence shown here is derived from an EMBL/GenBank/DDBJ whole genome shotgun (WGS) entry which is preliminary data.</text>
</comment>
<comment type="cofactor">
    <cofactor evidence="1">
        <name>Mn(2+)</name>
        <dbReference type="ChEBI" id="CHEBI:29035"/>
    </cofactor>
</comment>
<accession>A0ABR3R156</accession>
<keyword evidence="4" id="KW-0378">Hydrolase</keyword>
<keyword evidence="5" id="KW-0460">Magnesium</keyword>
<protein>
    <recommendedName>
        <fullName evidence="7">Nudix hydrolase domain-containing protein</fullName>
    </recommendedName>
</protein>
<dbReference type="PANTHER" id="PTHR12318">
    <property type="entry name" value="TESTOSTERONE-REGULATED PROTEIN RP2"/>
    <property type="match status" value="1"/>
</dbReference>
<evidence type="ECO:0000256" key="1">
    <source>
        <dbReference type="ARBA" id="ARBA00001936"/>
    </source>
</evidence>
<gene>
    <name evidence="8" type="ORF">SLS60_008218</name>
</gene>
<dbReference type="Gene3D" id="3.90.79.10">
    <property type="entry name" value="Nucleoside Triphosphate Pyrophosphohydrolase"/>
    <property type="match status" value="1"/>
</dbReference>
<keyword evidence="6" id="KW-0464">Manganese</keyword>
<organism evidence="8 9">
    <name type="scientific">Paraconiothyrium brasiliense</name>
    <dbReference type="NCBI Taxonomy" id="300254"/>
    <lineage>
        <taxon>Eukaryota</taxon>
        <taxon>Fungi</taxon>
        <taxon>Dikarya</taxon>
        <taxon>Ascomycota</taxon>
        <taxon>Pezizomycotina</taxon>
        <taxon>Dothideomycetes</taxon>
        <taxon>Pleosporomycetidae</taxon>
        <taxon>Pleosporales</taxon>
        <taxon>Massarineae</taxon>
        <taxon>Didymosphaeriaceae</taxon>
        <taxon>Paraconiothyrium</taxon>
    </lineage>
</organism>
<dbReference type="Proteomes" id="UP001521785">
    <property type="component" value="Unassembled WGS sequence"/>
</dbReference>
<evidence type="ECO:0000313" key="8">
    <source>
        <dbReference type="EMBL" id="KAL1597732.1"/>
    </source>
</evidence>
<evidence type="ECO:0000313" key="9">
    <source>
        <dbReference type="Proteomes" id="UP001521785"/>
    </source>
</evidence>
<name>A0ABR3R156_9PLEO</name>